<keyword evidence="2" id="KW-0812">Transmembrane</keyword>
<feature type="region of interest" description="Disordered" evidence="1">
    <location>
        <begin position="76"/>
        <end position="105"/>
    </location>
</feature>
<feature type="compositionally biased region" description="Polar residues" evidence="1">
    <location>
        <begin position="121"/>
        <end position="132"/>
    </location>
</feature>
<dbReference type="Proteomes" id="UP000244722">
    <property type="component" value="Unassembled WGS sequence"/>
</dbReference>
<dbReference type="OrthoDB" id="3533814at2759"/>
<evidence type="ECO:0000313" key="5">
    <source>
        <dbReference type="Proteomes" id="UP000244722"/>
    </source>
</evidence>
<feature type="compositionally biased region" description="Basic and acidic residues" evidence="1">
    <location>
        <begin position="141"/>
        <end position="152"/>
    </location>
</feature>
<keyword evidence="5" id="KW-1185">Reference proteome</keyword>
<feature type="compositionally biased region" description="Polar residues" evidence="1">
    <location>
        <begin position="78"/>
        <end position="103"/>
    </location>
</feature>
<comment type="caution">
    <text evidence="4">The sequence shown here is derived from an EMBL/GenBank/DDBJ whole genome shotgun (WGS) entry which is preliminary data.</text>
</comment>
<keyword evidence="2" id="KW-0472">Membrane</keyword>
<feature type="transmembrane region" description="Helical" evidence="2">
    <location>
        <begin position="446"/>
        <end position="464"/>
    </location>
</feature>
<organism evidence="4 5">
    <name type="scientific">Tuber borchii</name>
    <name type="common">White truffle</name>
    <dbReference type="NCBI Taxonomy" id="42251"/>
    <lineage>
        <taxon>Eukaryota</taxon>
        <taxon>Fungi</taxon>
        <taxon>Dikarya</taxon>
        <taxon>Ascomycota</taxon>
        <taxon>Pezizomycotina</taxon>
        <taxon>Pezizomycetes</taxon>
        <taxon>Pezizales</taxon>
        <taxon>Tuberaceae</taxon>
        <taxon>Tuber</taxon>
    </lineage>
</organism>
<name>A0A2T6ZA09_TUBBO</name>
<protein>
    <recommendedName>
        <fullName evidence="3">DUF6594 domain-containing protein</fullName>
    </recommendedName>
</protein>
<feature type="compositionally biased region" description="Basic residues" evidence="1">
    <location>
        <begin position="153"/>
        <end position="172"/>
    </location>
</feature>
<dbReference type="PANTHER" id="PTHR34502">
    <property type="entry name" value="DUF6594 DOMAIN-CONTAINING PROTEIN-RELATED"/>
    <property type="match status" value="1"/>
</dbReference>
<feature type="domain" description="DUF6594" evidence="3">
    <location>
        <begin position="206"/>
        <end position="459"/>
    </location>
</feature>
<proteinExistence type="predicted"/>
<gene>
    <name evidence="4" type="ORF">B9Z19DRAFT_1137956</name>
</gene>
<accession>A0A2T6ZA09</accession>
<dbReference type="EMBL" id="NESQ01000569">
    <property type="protein sequence ID" value="PUU72332.1"/>
    <property type="molecule type" value="Genomic_DNA"/>
</dbReference>
<evidence type="ECO:0000256" key="2">
    <source>
        <dbReference type="SAM" id="Phobius"/>
    </source>
</evidence>
<sequence>MPIASGSTPTCSTSTQSAEADEYFRPGVVRSLSYRSTTRSLRSPFPPGVVGAVGGEVAEGAADSQATIAPANIPAVSTGDSCSQHAPSTNQSPVPSLSSTGSTGAPAATLGLGVSARASMNLSPSPSFNTGGHKTVVPEGEDPHIQQRDRTDHHSHHSHIHPHPHSHHHHGHDPKTGFYNATTSTFSWSTCNHDPDPHYERLVFDYRVISQSMHAYRHISIFRRFGRLSMANLLYYQDELAEIEKALGEVDREETRWMQTGSESENAVVDLKERRFKLMRMLRETLKNYYEALLLQEQVFTSLDPPRPVDSNLLSALEDPSTPPRTLTDPFYKNTDDLVALGLGGRDSLEKLVGRIIPRIFPHRNPSVEDVRQRNMSQRDIASIFSPFTRRITRMVIALATALLMLGPMIILQFLKSDLWKLVCISIFTMMLAVLVALGTRGRGEAIVMVIAAYSAVLVVFVQGNGGCSEGGSCSGV</sequence>
<feature type="transmembrane region" description="Helical" evidence="2">
    <location>
        <begin position="395"/>
        <end position="414"/>
    </location>
</feature>
<evidence type="ECO:0000259" key="3">
    <source>
        <dbReference type="Pfam" id="PF20237"/>
    </source>
</evidence>
<dbReference type="Pfam" id="PF20237">
    <property type="entry name" value="DUF6594"/>
    <property type="match status" value="1"/>
</dbReference>
<dbReference type="PANTHER" id="PTHR34502:SF5">
    <property type="entry name" value="DUF6594 DOMAIN-CONTAINING PROTEIN"/>
    <property type="match status" value="1"/>
</dbReference>
<feature type="region of interest" description="Disordered" evidence="1">
    <location>
        <begin position="121"/>
        <end position="175"/>
    </location>
</feature>
<dbReference type="InterPro" id="IPR046529">
    <property type="entry name" value="DUF6594"/>
</dbReference>
<evidence type="ECO:0000313" key="4">
    <source>
        <dbReference type="EMBL" id="PUU72332.1"/>
    </source>
</evidence>
<dbReference type="STRING" id="42251.A0A2T6ZA09"/>
<reference evidence="4 5" key="1">
    <citation type="submission" date="2017-04" db="EMBL/GenBank/DDBJ databases">
        <title>Draft genome sequence of Tuber borchii Vittad., a whitish edible truffle.</title>
        <authorList>
            <consortium name="DOE Joint Genome Institute"/>
            <person name="Murat C."/>
            <person name="Kuo A."/>
            <person name="Barry K.W."/>
            <person name="Clum A."/>
            <person name="Dockter R.B."/>
            <person name="Fauchery L."/>
            <person name="Iotti M."/>
            <person name="Kohler A."/>
            <person name="Labutti K."/>
            <person name="Lindquist E.A."/>
            <person name="Lipzen A."/>
            <person name="Ohm R.A."/>
            <person name="Wang M."/>
            <person name="Grigoriev I.V."/>
            <person name="Zambonelli A."/>
            <person name="Martin F.M."/>
        </authorList>
    </citation>
    <scope>NUCLEOTIDE SEQUENCE [LARGE SCALE GENOMIC DNA]</scope>
    <source>
        <strain evidence="4 5">Tbo3840</strain>
    </source>
</reference>
<feature type="transmembrane region" description="Helical" evidence="2">
    <location>
        <begin position="420"/>
        <end position="439"/>
    </location>
</feature>
<keyword evidence="2" id="KW-1133">Transmembrane helix</keyword>
<dbReference type="AlphaFoldDB" id="A0A2T6ZA09"/>
<evidence type="ECO:0000256" key="1">
    <source>
        <dbReference type="SAM" id="MobiDB-lite"/>
    </source>
</evidence>